<keyword evidence="3" id="KW-1185">Reference proteome</keyword>
<dbReference type="Proteomes" id="UP000030762">
    <property type="component" value="Unassembled WGS sequence"/>
</dbReference>
<accession>T0Q5I2</accession>
<dbReference type="VEuPathDB" id="FungiDB:SDRG_09102"/>
<proteinExistence type="predicted"/>
<feature type="transmembrane region" description="Helical" evidence="1">
    <location>
        <begin position="144"/>
        <end position="165"/>
    </location>
</feature>
<name>T0Q5I2_SAPDV</name>
<reference evidence="2 3" key="1">
    <citation type="submission" date="2012-04" db="EMBL/GenBank/DDBJ databases">
        <title>The Genome Sequence of Saprolegnia declina VS20.</title>
        <authorList>
            <consortium name="The Broad Institute Genome Sequencing Platform"/>
            <person name="Russ C."/>
            <person name="Nusbaum C."/>
            <person name="Tyler B."/>
            <person name="van West P."/>
            <person name="Dieguez-Uribeondo J."/>
            <person name="de Bruijn I."/>
            <person name="Tripathy S."/>
            <person name="Jiang R."/>
            <person name="Young S.K."/>
            <person name="Zeng Q."/>
            <person name="Gargeya S."/>
            <person name="Fitzgerald M."/>
            <person name="Haas B."/>
            <person name="Abouelleil A."/>
            <person name="Alvarado L."/>
            <person name="Arachchi H.M."/>
            <person name="Berlin A."/>
            <person name="Chapman S.B."/>
            <person name="Goldberg J."/>
            <person name="Griggs A."/>
            <person name="Gujja S."/>
            <person name="Hansen M."/>
            <person name="Howarth C."/>
            <person name="Imamovic A."/>
            <person name="Larimer J."/>
            <person name="McCowen C."/>
            <person name="Montmayeur A."/>
            <person name="Murphy C."/>
            <person name="Neiman D."/>
            <person name="Pearson M."/>
            <person name="Priest M."/>
            <person name="Roberts A."/>
            <person name="Saif S."/>
            <person name="Shea T."/>
            <person name="Sisk P."/>
            <person name="Sykes S."/>
            <person name="Wortman J."/>
            <person name="Nusbaum C."/>
            <person name="Birren B."/>
        </authorList>
    </citation>
    <scope>NUCLEOTIDE SEQUENCE [LARGE SCALE GENOMIC DNA]</scope>
    <source>
        <strain evidence="2 3">VS20</strain>
    </source>
</reference>
<dbReference type="RefSeq" id="XP_008613237.1">
    <property type="nucleotide sequence ID" value="XM_008615015.1"/>
</dbReference>
<keyword evidence="1" id="KW-0812">Transmembrane</keyword>
<evidence type="ECO:0000313" key="2">
    <source>
        <dbReference type="EMBL" id="EQC33114.1"/>
    </source>
</evidence>
<organism evidence="2 3">
    <name type="scientific">Saprolegnia diclina (strain VS20)</name>
    <dbReference type="NCBI Taxonomy" id="1156394"/>
    <lineage>
        <taxon>Eukaryota</taxon>
        <taxon>Sar</taxon>
        <taxon>Stramenopiles</taxon>
        <taxon>Oomycota</taxon>
        <taxon>Saprolegniomycetes</taxon>
        <taxon>Saprolegniales</taxon>
        <taxon>Saprolegniaceae</taxon>
        <taxon>Saprolegnia</taxon>
    </lineage>
</organism>
<dbReference type="InParanoid" id="T0Q5I2"/>
<dbReference type="OrthoDB" id="71845at2759"/>
<keyword evidence="1" id="KW-1133">Transmembrane helix</keyword>
<dbReference type="OMA" id="CCEWRIV"/>
<evidence type="ECO:0000313" key="3">
    <source>
        <dbReference type="Proteomes" id="UP000030762"/>
    </source>
</evidence>
<feature type="transmembrane region" description="Helical" evidence="1">
    <location>
        <begin position="40"/>
        <end position="63"/>
    </location>
</feature>
<sequence>MVLPINRFRLPQDLKTLSWRFEHPFRWSTIRNLAFHPFNWALSTLSLVLVLGSVLSHLSFYALTTLKFGLEEGSSEVDITIPHSIKHAATTDLVVHEYFQLERNEDDSSAMAGVDLRLKYTIAHSKASLEVYLAVLYFVSLKPIVATVFFTLGPVLLVGTLVSIFQPGPNDVALLVSLIETYGGVALSSEEEAWIAGGQHVFVVLFSLVVTEFSAAVSHDLMRLFCCEWRIVYDEEDADGNQIASESTPLLSLHALVE</sequence>
<dbReference type="EMBL" id="JH767160">
    <property type="protein sequence ID" value="EQC33114.1"/>
    <property type="molecule type" value="Genomic_DNA"/>
</dbReference>
<dbReference type="AlphaFoldDB" id="T0Q5I2"/>
<protein>
    <submittedName>
        <fullName evidence="2">Uncharacterized protein</fullName>
    </submittedName>
</protein>
<gene>
    <name evidence="2" type="ORF">SDRG_09102</name>
</gene>
<evidence type="ECO:0000256" key="1">
    <source>
        <dbReference type="SAM" id="Phobius"/>
    </source>
</evidence>
<dbReference type="GeneID" id="19949829"/>
<keyword evidence="1" id="KW-0472">Membrane</keyword>